<protein>
    <recommendedName>
        <fullName evidence="5">Monopolin complex subunit Csm1/Pcs1 C-terminal domain-containing protein</fullName>
    </recommendedName>
</protein>
<feature type="compositionally biased region" description="Basic and acidic residues" evidence="2">
    <location>
        <begin position="182"/>
        <end position="194"/>
    </location>
</feature>
<accession>A0A165S1N1</accession>
<dbReference type="EMBL" id="KV429046">
    <property type="protein sequence ID" value="KZT71421.1"/>
    <property type="molecule type" value="Genomic_DNA"/>
</dbReference>
<gene>
    <name evidence="3" type="ORF">DAEQUDRAFT_764002</name>
</gene>
<organism evidence="3 4">
    <name type="scientific">Daedalea quercina L-15889</name>
    <dbReference type="NCBI Taxonomy" id="1314783"/>
    <lineage>
        <taxon>Eukaryota</taxon>
        <taxon>Fungi</taxon>
        <taxon>Dikarya</taxon>
        <taxon>Basidiomycota</taxon>
        <taxon>Agaricomycotina</taxon>
        <taxon>Agaricomycetes</taxon>
        <taxon>Polyporales</taxon>
        <taxon>Fomitopsis</taxon>
    </lineage>
</organism>
<dbReference type="OrthoDB" id="3216420at2759"/>
<feature type="coiled-coil region" evidence="1">
    <location>
        <begin position="274"/>
        <end position="329"/>
    </location>
</feature>
<dbReference type="CDD" id="cd23787">
    <property type="entry name" value="RWD_CSM1"/>
    <property type="match status" value="1"/>
</dbReference>
<sequence>MSDSSGDELAAYDPTTPVRRVAARKPTRRPAHLGNKFAAGPSKPVNATTKNASKRVNGHTKGKQPEHIVIESSSESEPQRDELEDDDEDTVAVAAPPLKAASKKGPGRASDTSATNKPKSSAAKGKARADPPLQARTSRSVIHEDDAMDVDGVQSNEEPSQKRVRSGPPTKPVKTNARSSRTAREQETMARENTRLGQDNEDLRKEIETLKYERDQYSKQVEEVLQIRRTEPEQAFQEHMALYENMMKNQQMWQDLSNAASGSGRSQIPHFLSRDAADAERETTEKEVRRLKDIVKQKDTQLTDKDNRIAELEREIKEVRFELAQEIERANALAARPPAAAPVRTAVKPDNDPKNAAVISIYEDMTNLLITNAKIEKSQNGVDENIFTCVYTHPTSDAGSAGSTSLSFTLREMHERIDGGDRSTPVQSKAELLRKCKYTPQIVEVPEWFERLEFFREPFLFAWDQLTVFLKTLTEKVGAAINPDGEDEDDEEEEEVNKTVEREVITID</sequence>
<evidence type="ECO:0008006" key="5">
    <source>
        <dbReference type="Google" id="ProtNLM"/>
    </source>
</evidence>
<evidence type="ECO:0000256" key="1">
    <source>
        <dbReference type="SAM" id="Coils"/>
    </source>
</evidence>
<evidence type="ECO:0000313" key="4">
    <source>
        <dbReference type="Proteomes" id="UP000076727"/>
    </source>
</evidence>
<reference evidence="3 4" key="1">
    <citation type="journal article" date="2016" name="Mol. Biol. Evol.">
        <title>Comparative Genomics of Early-Diverging Mushroom-Forming Fungi Provides Insights into the Origins of Lignocellulose Decay Capabilities.</title>
        <authorList>
            <person name="Nagy L.G."/>
            <person name="Riley R."/>
            <person name="Tritt A."/>
            <person name="Adam C."/>
            <person name="Daum C."/>
            <person name="Floudas D."/>
            <person name="Sun H."/>
            <person name="Yadav J.S."/>
            <person name="Pangilinan J."/>
            <person name="Larsson K.H."/>
            <person name="Matsuura K."/>
            <person name="Barry K."/>
            <person name="Labutti K."/>
            <person name="Kuo R."/>
            <person name="Ohm R.A."/>
            <person name="Bhattacharya S.S."/>
            <person name="Shirouzu T."/>
            <person name="Yoshinaga Y."/>
            <person name="Martin F.M."/>
            <person name="Grigoriev I.V."/>
            <person name="Hibbett D.S."/>
        </authorList>
    </citation>
    <scope>NUCLEOTIDE SEQUENCE [LARGE SCALE GENOMIC DNA]</scope>
    <source>
        <strain evidence="3 4">L-15889</strain>
    </source>
</reference>
<feature type="compositionally biased region" description="Polar residues" evidence="2">
    <location>
        <begin position="110"/>
        <end position="119"/>
    </location>
</feature>
<feature type="compositionally biased region" description="Basic residues" evidence="2">
    <location>
        <begin position="52"/>
        <end position="62"/>
    </location>
</feature>
<proteinExistence type="predicted"/>
<name>A0A165S1N1_9APHY</name>
<feature type="compositionally biased region" description="Acidic residues" evidence="2">
    <location>
        <begin position="484"/>
        <end position="495"/>
    </location>
</feature>
<feature type="compositionally biased region" description="Basic and acidic residues" evidence="2">
    <location>
        <begin position="496"/>
        <end position="508"/>
    </location>
</feature>
<evidence type="ECO:0000256" key="2">
    <source>
        <dbReference type="SAM" id="MobiDB-lite"/>
    </source>
</evidence>
<dbReference type="AlphaFoldDB" id="A0A165S1N1"/>
<feature type="region of interest" description="Disordered" evidence="2">
    <location>
        <begin position="1"/>
        <end position="199"/>
    </location>
</feature>
<evidence type="ECO:0000313" key="3">
    <source>
        <dbReference type="EMBL" id="KZT71421.1"/>
    </source>
</evidence>
<feature type="region of interest" description="Disordered" evidence="2">
    <location>
        <begin position="481"/>
        <end position="508"/>
    </location>
</feature>
<feature type="compositionally biased region" description="Basic residues" evidence="2">
    <location>
        <begin position="21"/>
        <end position="31"/>
    </location>
</feature>
<keyword evidence="1" id="KW-0175">Coiled coil</keyword>
<dbReference type="STRING" id="1314783.A0A165S1N1"/>
<keyword evidence="4" id="KW-1185">Reference proteome</keyword>
<dbReference type="Proteomes" id="UP000076727">
    <property type="component" value="Unassembled WGS sequence"/>
</dbReference>